<dbReference type="Gene3D" id="1.10.10.10">
    <property type="entry name" value="Winged helix-like DNA-binding domain superfamily/Winged helix DNA-binding domain"/>
    <property type="match status" value="1"/>
</dbReference>
<dbReference type="InterPro" id="IPR036388">
    <property type="entry name" value="WH-like_DNA-bd_sf"/>
</dbReference>
<evidence type="ECO:0000313" key="6">
    <source>
        <dbReference type="Proteomes" id="UP000242175"/>
    </source>
</evidence>
<keyword evidence="6" id="KW-1185">Reference proteome</keyword>
<organism evidence="5 6">
    <name type="scientific">Paraphotobacterium marinum</name>
    <dbReference type="NCBI Taxonomy" id="1755811"/>
    <lineage>
        <taxon>Bacteria</taxon>
        <taxon>Pseudomonadati</taxon>
        <taxon>Pseudomonadota</taxon>
        <taxon>Gammaproteobacteria</taxon>
        <taxon>Vibrionales</taxon>
        <taxon>Vibrionaceae</taxon>
        <taxon>Paraphotobacterium</taxon>
    </lineage>
</organism>
<dbReference type="PANTHER" id="PTHR42756:SF1">
    <property type="entry name" value="TRANSCRIPTIONAL REPRESSOR OF EMRAB OPERON"/>
    <property type="match status" value="1"/>
</dbReference>
<dbReference type="EMBL" id="CP022355">
    <property type="protein sequence ID" value="ASK78758.1"/>
    <property type="molecule type" value="Genomic_DNA"/>
</dbReference>
<dbReference type="SMART" id="SM00347">
    <property type="entry name" value="HTH_MARR"/>
    <property type="match status" value="1"/>
</dbReference>
<dbReference type="SUPFAM" id="SSF46785">
    <property type="entry name" value="Winged helix' DNA-binding domain"/>
    <property type="match status" value="1"/>
</dbReference>
<dbReference type="Proteomes" id="UP000242175">
    <property type="component" value="Chromosome large"/>
</dbReference>
<dbReference type="InterPro" id="IPR036390">
    <property type="entry name" value="WH_DNA-bd_sf"/>
</dbReference>
<dbReference type="OrthoDB" id="32523at2"/>
<dbReference type="KEGG" id="pmai:CF386_06995"/>
<dbReference type="RefSeq" id="WP_089073666.1">
    <property type="nucleotide sequence ID" value="NZ_CBCSAM010000001.1"/>
</dbReference>
<reference evidence="5 6" key="1">
    <citation type="journal article" date="2016" name="Int. J. Syst. Evol. Microbiol.">
        <title>Paraphotobacterium marinum gen. nov., sp. nov., a member of the family Vibrionaceae, isolated from surface seawater.</title>
        <authorList>
            <person name="Huang Z."/>
            <person name="Dong C."/>
            <person name="Shao Z."/>
        </authorList>
    </citation>
    <scope>NUCLEOTIDE SEQUENCE [LARGE SCALE GENOMIC DNA]</scope>
    <source>
        <strain evidence="5 6">NSCS20N07D</strain>
    </source>
</reference>
<evidence type="ECO:0000256" key="3">
    <source>
        <dbReference type="ARBA" id="ARBA00023163"/>
    </source>
</evidence>
<protein>
    <recommendedName>
        <fullName evidence="4">HTH marR-type domain-containing protein</fullName>
    </recommendedName>
</protein>
<keyword evidence="2" id="KW-0238">DNA-binding</keyword>
<dbReference type="GO" id="GO:0003677">
    <property type="term" value="F:DNA binding"/>
    <property type="evidence" value="ECO:0007669"/>
    <property type="project" value="UniProtKB-KW"/>
</dbReference>
<proteinExistence type="predicted"/>
<keyword evidence="1" id="KW-0805">Transcription regulation</keyword>
<dbReference type="PANTHER" id="PTHR42756">
    <property type="entry name" value="TRANSCRIPTIONAL REGULATOR, MARR"/>
    <property type="match status" value="1"/>
</dbReference>
<evidence type="ECO:0000256" key="2">
    <source>
        <dbReference type="ARBA" id="ARBA00023125"/>
    </source>
</evidence>
<evidence type="ECO:0000313" key="5">
    <source>
        <dbReference type="EMBL" id="ASK78758.1"/>
    </source>
</evidence>
<evidence type="ECO:0000256" key="1">
    <source>
        <dbReference type="ARBA" id="ARBA00023015"/>
    </source>
</evidence>
<accession>A0A220VEB3</accession>
<dbReference type="Pfam" id="PF01047">
    <property type="entry name" value="MarR"/>
    <property type="match status" value="1"/>
</dbReference>
<keyword evidence="3" id="KW-0804">Transcription</keyword>
<sequence>METYQLLKNLNQIYMSKLEKKLKQHGVTLAYSQILIEIYRSRNIKQSELIKKLNISQPTLSITIKRMIRDGFIVKQVDPNDNRSVNVNLSPKSLSLEDFIVGTYHNFFTDISKSLSEIEMNTLNAILSKLINVNTDNL</sequence>
<dbReference type="PRINTS" id="PR00598">
    <property type="entry name" value="HTHMARR"/>
</dbReference>
<dbReference type="AlphaFoldDB" id="A0A220VEB3"/>
<dbReference type="GO" id="GO:0003700">
    <property type="term" value="F:DNA-binding transcription factor activity"/>
    <property type="evidence" value="ECO:0007669"/>
    <property type="project" value="InterPro"/>
</dbReference>
<dbReference type="PROSITE" id="PS50995">
    <property type="entry name" value="HTH_MARR_2"/>
    <property type="match status" value="1"/>
</dbReference>
<name>A0A220VEB3_9GAMM</name>
<dbReference type="InterPro" id="IPR000835">
    <property type="entry name" value="HTH_MarR-typ"/>
</dbReference>
<feature type="domain" description="HTH marR-type" evidence="4">
    <location>
        <begin position="1"/>
        <end position="132"/>
    </location>
</feature>
<gene>
    <name evidence="5" type="ORF">CF386_06995</name>
</gene>
<evidence type="ECO:0000259" key="4">
    <source>
        <dbReference type="PROSITE" id="PS50995"/>
    </source>
</evidence>